<dbReference type="InterPro" id="IPR016120">
    <property type="entry name" value="Sig_transdc_His_kin_SpoOB"/>
</dbReference>
<feature type="domain" description="SpoOB alpha-helical" evidence="4">
    <location>
        <begin position="4"/>
        <end position="54"/>
    </location>
</feature>
<dbReference type="Proteomes" id="UP000675284">
    <property type="component" value="Unassembled WGS sequence"/>
</dbReference>
<evidence type="ECO:0000256" key="3">
    <source>
        <dbReference type="ARBA" id="ARBA00022777"/>
    </source>
</evidence>
<dbReference type="InterPro" id="IPR039506">
    <property type="entry name" value="SPOB_a"/>
</dbReference>
<evidence type="ECO:0000313" key="6">
    <source>
        <dbReference type="Proteomes" id="UP000675284"/>
    </source>
</evidence>
<name>A0A941DYT4_9BACI</name>
<protein>
    <submittedName>
        <fullName evidence="5">Spo0B domain-containing protein</fullName>
    </submittedName>
</protein>
<dbReference type="RefSeq" id="WP_026681273.1">
    <property type="nucleotide sequence ID" value="NZ_BAAACY010000171.1"/>
</dbReference>
<dbReference type="EMBL" id="JAGSOT010000072">
    <property type="protein sequence ID" value="MBR7797832.1"/>
    <property type="molecule type" value="Genomic_DNA"/>
</dbReference>
<dbReference type="AlphaFoldDB" id="A0A941DYT4"/>
<dbReference type="InterPro" id="IPR037100">
    <property type="entry name" value="Spo0B_C_sf"/>
</dbReference>
<reference evidence="5" key="1">
    <citation type="submission" date="2021-04" db="EMBL/GenBank/DDBJ databases">
        <title>Isolation and polyphasic classification of algal microorganism.</title>
        <authorList>
            <person name="Wang S."/>
        </authorList>
    </citation>
    <scope>NUCLEOTIDE SEQUENCE</scope>
    <source>
        <strain evidence="5">720a</strain>
    </source>
</reference>
<evidence type="ECO:0000256" key="1">
    <source>
        <dbReference type="ARBA" id="ARBA00022553"/>
    </source>
</evidence>
<dbReference type="Gene3D" id="3.30.565.30">
    <property type="entry name" value="Sporulation initiation phosphotransferase B (SpoOB), C-terminal domain"/>
    <property type="match status" value="1"/>
</dbReference>
<proteinExistence type="predicted"/>
<organism evidence="5 6">
    <name type="scientific">Virgibacillus salarius</name>
    <dbReference type="NCBI Taxonomy" id="447199"/>
    <lineage>
        <taxon>Bacteria</taxon>
        <taxon>Bacillati</taxon>
        <taxon>Bacillota</taxon>
        <taxon>Bacilli</taxon>
        <taxon>Bacillales</taxon>
        <taxon>Bacillaceae</taxon>
        <taxon>Virgibacillus</taxon>
    </lineage>
</organism>
<evidence type="ECO:0000256" key="2">
    <source>
        <dbReference type="ARBA" id="ARBA00022679"/>
    </source>
</evidence>
<evidence type="ECO:0000259" key="4">
    <source>
        <dbReference type="Pfam" id="PF14689"/>
    </source>
</evidence>
<accession>A0A941DYT4</accession>
<dbReference type="Gene3D" id="1.10.287.130">
    <property type="match status" value="1"/>
</dbReference>
<gene>
    <name evidence="5" type="ORF">KCX74_17520</name>
</gene>
<comment type="caution">
    <text evidence="5">The sequence shown here is derived from an EMBL/GenBank/DDBJ whole genome shotgun (WGS) entry which is preliminary data.</text>
</comment>
<keyword evidence="6" id="KW-1185">Reference proteome</keyword>
<keyword evidence="3" id="KW-0418">Kinase</keyword>
<dbReference type="GO" id="GO:0000155">
    <property type="term" value="F:phosphorelay sensor kinase activity"/>
    <property type="evidence" value="ECO:0007669"/>
    <property type="project" value="InterPro"/>
</dbReference>
<keyword evidence="2" id="KW-0808">Transferase</keyword>
<dbReference type="Pfam" id="PF14689">
    <property type="entry name" value="SPOB_a"/>
    <property type="match status" value="1"/>
</dbReference>
<sequence length="177" mass="21419">MKDRDVMELLQHYRHDLMNHLQVIHGYASMGKIEKVKKKTNDTISLYQQERKLMHLQGNEFFLWIIQFQHMYEDVRLVYHIHTENKDIHESDKQLTSQCKKIVKLIQSMNEGLELITIELHIQAIQNDKLEIRFMISDLEEKRELLIEEIRRMEAKYAMTTLYKDEWLQCSFSVPCH</sequence>
<keyword evidence="1" id="KW-0597">Phosphoprotein</keyword>
<evidence type="ECO:0000313" key="5">
    <source>
        <dbReference type="EMBL" id="MBR7797832.1"/>
    </source>
</evidence>
<dbReference type="SUPFAM" id="SSF55890">
    <property type="entry name" value="Sporulation response regulatory protein Spo0B"/>
    <property type="match status" value="1"/>
</dbReference>